<evidence type="ECO:0000256" key="1">
    <source>
        <dbReference type="ARBA" id="ARBA00022679"/>
    </source>
</evidence>
<evidence type="ECO:0000256" key="2">
    <source>
        <dbReference type="ARBA" id="ARBA00022842"/>
    </source>
</evidence>
<dbReference type="NCBIfam" id="TIGR01819">
    <property type="entry name" value="F420_cofD"/>
    <property type="match status" value="1"/>
</dbReference>
<reference evidence="3 4" key="1">
    <citation type="journal article" date="2014" name="Int. J. Syst. Evol. Microbiol.">
        <title>Nitrososphaera viennensis gen. nov., sp. nov., an aerobic and mesophilic, ammonia-oxidizing archaeon from soil and a member of the archaeal phylum Thaumarchaeota.</title>
        <authorList>
            <person name="Stieglmeier M."/>
            <person name="Klingl A."/>
            <person name="Alves R.J."/>
            <person name="Rittmann S.K."/>
            <person name="Melcher M."/>
            <person name="Leisch N."/>
            <person name="Schleper C."/>
        </authorList>
    </citation>
    <scope>NUCLEOTIDE SEQUENCE [LARGE SCALE GENOMIC DNA]</scope>
    <source>
        <strain evidence="3">EN76</strain>
    </source>
</reference>
<dbReference type="GO" id="GO:0043743">
    <property type="term" value="F:LPPG:FO 2-phospho-L-lactate transferase activity"/>
    <property type="evidence" value="ECO:0007669"/>
    <property type="project" value="UniProtKB-EC"/>
</dbReference>
<dbReference type="Gene3D" id="3.40.50.10680">
    <property type="entry name" value="CofD-like domains"/>
    <property type="match status" value="1"/>
</dbReference>
<keyword evidence="4" id="KW-1185">Reference proteome</keyword>
<evidence type="ECO:0000313" key="3">
    <source>
        <dbReference type="EMBL" id="AIC14334.1"/>
    </source>
</evidence>
<dbReference type="SUPFAM" id="SSF142338">
    <property type="entry name" value="CofD-like"/>
    <property type="match status" value="1"/>
</dbReference>
<protein>
    <submittedName>
        <fullName evidence="3">LPPG:FO 2-phospho-L-lactate transferase</fullName>
        <ecNumber evidence="3">2.7.8.28</ecNumber>
    </submittedName>
</protein>
<proteinExistence type="inferred from homology"/>
<dbReference type="CDD" id="cd07186">
    <property type="entry name" value="CofD_like"/>
    <property type="match status" value="1"/>
</dbReference>
<dbReference type="Pfam" id="PF01933">
    <property type="entry name" value="CofD"/>
    <property type="match status" value="1"/>
</dbReference>
<keyword evidence="2" id="KW-0460">Magnesium</keyword>
<dbReference type="Gene3D" id="1.10.8.240">
    <property type="entry name" value="CofD-like domain"/>
    <property type="match status" value="1"/>
</dbReference>
<dbReference type="InterPro" id="IPR002882">
    <property type="entry name" value="CofD"/>
</dbReference>
<accession>A0A060HC34</accession>
<dbReference type="InterPro" id="IPR010115">
    <property type="entry name" value="FbiA/CofD"/>
</dbReference>
<organism evidence="3 4">
    <name type="scientific">Nitrososphaera viennensis EN76</name>
    <dbReference type="NCBI Taxonomy" id="926571"/>
    <lineage>
        <taxon>Archaea</taxon>
        <taxon>Nitrososphaerota</taxon>
        <taxon>Nitrososphaeria</taxon>
        <taxon>Nitrososphaerales</taxon>
        <taxon>Nitrososphaeraceae</taxon>
        <taxon>Nitrososphaera</taxon>
    </lineage>
</organism>
<dbReference type="EC" id="2.7.8.28" evidence="3"/>
<sequence length="367" mass="40002">MANNVATTTDNDFTREKCLWLFYNLCCTVHQKVADFVAPGRYNKTNFAYCPSLITILAGGTGSVKLARGLARLEKKKEGINVIANVGDNIWLYGLYVCPDIDTLVYGLAGLLDEERGWGVKGDTFSFLGQMKRAGVDAWFGLGDRDLATHVLRTEMIKSRKKSLTQVTAYFAEKFGAGAAKVLPATDSEVETMITTDAGEMHLQEFWVKNAGSPEVHSVRYRGIGKARATRQALAAIEDADRIIIAPGNPVSSIGPTLALKDIRAALAKRRADVVAVSPIIGNAAVSGPAVKYMRAVGVQSSAAGVAEFYKDVAGSMVIDSRDREVASNMIRRLGMDVHETNITMQGRQDEVRLGRYLLLLLQRKSH</sequence>
<dbReference type="InterPro" id="IPR038136">
    <property type="entry name" value="CofD-like_dom_sf"/>
</dbReference>
<dbReference type="HAMAP" id="MF_01257">
    <property type="entry name" value="CofD"/>
    <property type="match status" value="1"/>
</dbReference>
<dbReference type="EMBL" id="CP007536">
    <property type="protein sequence ID" value="AIC14334.1"/>
    <property type="molecule type" value="Genomic_DNA"/>
</dbReference>
<dbReference type="PANTHER" id="PTHR43007">
    <property type="entry name" value="2-PHOSPHO-L-LACTATE TRANSFERASE"/>
    <property type="match status" value="1"/>
</dbReference>
<gene>
    <name evidence="3" type="primary">cofD</name>
    <name evidence="3" type="ORF">NVIE_001510</name>
</gene>
<dbReference type="Proteomes" id="UP000027093">
    <property type="component" value="Chromosome"/>
</dbReference>
<dbReference type="STRING" id="926571.NVIE_001510"/>
<dbReference type="HOGENOM" id="CLU_055795_1_0_2"/>
<dbReference type="KEGG" id="nvn:NVIE_001510"/>
<dbReference type="PANTHER" id="PTHR43007:SF1">
    <property type="entry name" value="2-PHOSPHO-L-LACTATE TRANSFERASE"/>
    <property type="match status" value="1"/>
</dbReference>
<keyword evidence="1 3" id="KW-0808">Transferase</keyword>
<dbReference type="GO" id="GO:0000287">
    <property type="term" value="F:magnesium ion binding"/>
    <property type="evidence" value="ECO:0007669"/>
    <property type="project" value="InterPro"/>
</dbReference>
<evidence type="ECO:0000313" key="4">
    <source>
        <dbReference type="Proteomes" id="UP000027093"/>
    </source>
</evidence>
<name>A0A060HC34_9ARCH</name>
<dbReference type="AlphaFoldDB" id="A0A060HC34"/>